<proteinExistence type="inferred from homology"/>
<dbReference type="GO" id="GO:0005776">
    <property type="term" value="C:autophagosome"/>
    <property type="evidence" value="ECO:0007669"/>
    <property type="project" value="TreeGrafter"/>
</dbReference>
<comment type="function">
    <text evidence="7">CIPK serine-threonine protein kinases interact with CBL proteins. Binding of a CBL protein to the regulatory NAF domain of CIPK protein lead to the activation of the kinase in a calcium-dependent manner.</text>
</comment>
<keyword evidence="11" id="KW-1185">Reference proteome</keyword>
<dbReference type="PANTHER" id="PTHR24348">
    <property type="entry name" value="SERINE/THREONINE-PROTEIN KINASE UNC-51-RELATED"/>
    <property type="match status" value="1"/>
</dbReference>
<keyword evidence="5" id="KW-0418">Kinase</keyword>
<evidence type="ECO:0000259" key="9">
    <source>
        <dbReference type="PROSITE" id="PS50011"/>
    </source>
</evidence>
<keyword evidence="2" id="KW-0723">Serine/threonine-protein kinase</keyword>
<dbReference type="InterPro" id="IPR000719">
    <property type="entry name" value="Prot_kinase_dom"/>
</dbReference>
<evidence type="ECO:0000256" key="2">
    <source>
        <dbReference type="ARBA" id="ARBA00022527"/>
    </source>
</evidence>
<dbReference type="FunFam" id="3.30.200.20:FF:000003">
    <property type="entry name" value="Non-specific serine/threonine protein kinase"/>
    <property type="match status" value="1"/>
</dbReference>
<dbReference type="Pfam" id="PF00069">
    <property type="entry name" value="Pkinase"/>
    <property type="match status" value="1"/>
</dbReference>
<dbReference type="PANTHER" id="PTHR24348:SF22">
    <property type="entry name" value="NON-SPECIFIC SERINE_THREONINE PROTEIN KINASE"/>
    <property type="match status" value="1"/>
</dbReference>
<organism evidence="10 11">
    <name type="scientific">Populus tomentosa</name>
    <name type="common">Chinese white poplar</name>
    <dbReference type="NCBI Taxonomy" id="118781"/>
    <lineage>
        <taxon>Eukaryota</taxon>
        <taxon>Viridiplantae</taxon>
        <taxon>Streptophyta</taxon>
        <taxon>Embryophyta</taxon>
        <taxon>Tracheophyta</taxon>
        <taxon>Spermatophyta</taxon>
        <taxon>Magnoliopsida</taxon>
        <taxon>eudicotyledons</taxon>
        <taxon>Gunneridae</taxon>
        <taxon>Pentapetalae</taxon>
        <taxon>rosids</taxon>
        <taxon>fabids</taxon>
        <taxon>Malpighiales</taxon>
        <taxon>Salicaceae</taxon>
        <taxon>Saliceae</taxon>
        <taxon>Populus</taxon>
    </lineage>
</organism>
<evidence type="ECO:0000256" key="6">
    <source>
        <dbReference type="ARBA" id="ARBA00022840"/>
    </source>
</evidence>
<dbReference type="AlphaFoldDB" id="A0A8X8ADM0"/>
<reference evidence="10" key="1">
    <citation type="journal article" date="2020" name="bioRxiv">
        <title>Hybrid origin of Populus tomentosa Carr. identified through genome sequencing and phylogenomic analysis.</title>
        <authorList>
            <person name="An X."/>
            <person name="Gao K."/>
            <person name="Chen Z."/>
            <person name="Li J."/>
            <person name="Yang X."/>
            <person name="Yang X."/>
            <person name="Zhou J."/>
            <person name="Guo T."/>
            <person name="Zhao T."/>
            <person name="Huang S."/>
            <person name="Miao D."/>
            <person name="Khan W.U."/>
            <person name="Rao P."/>
            <person name="Ye M."/>
            <person name="Lei B."/>
            <person name="Liao W."/>
            <person name="Wang J."/>
            <person name="Ji L."/>
            <person name="Li Y."/>
            <person name="Guo B."/>
            <person name="Mustafa N.S."/>
            <person name="Li S."/>
            <person name="Yun Q."/>
            <person name="Keller S.R."/>
            <person name="Mao J."/>
            <person name="Zhang R."/>
            <person name="Strauss S.H."/>
        </authorList>
    </citation>
    <scope>NUCLEOTIDE SEQUENCE</scope>
    <source>
        <strain evidence="10">GM15</strain>
        <tissue evidence="10">Leaf</tissue>
    </source>
</reference>
<dbReference type="PROSITE" id="PS50011">
    <property type="entry name" value="PROTEIN_KINASE_DOM"/>
    <property type="match status" value="1"/>
</dbReference>
<dbReference type="InterPro" id="IPR056281">
    <property type="entry name" value="MIT_ATG1a/b/c"/>
</dbReference>
<comment type="caution">
    <text evidence="10">The sequence shown here is derived from an EMBL/GenBank/DDBJ whole genome shotgun (WGS) entry which is preliminary data.</text>
</comment>
<accession>A0A8X8ADM0</accession>
<dbReference type="GO" id="GO:0016020">
    <property type="term" value="C:membrane"/>
    <property type="evidence" value="ECO:0007669"/>
    <property type="project" value="TreeGrafter"/>
</dbReference>
<dbReference type="CDD" id="cd14009">
    <property type="entry name" value="STKc_ATG1_ULK_like"/>
    <property type="match status" value="1"/>
</dbReference>
<dbReference type="GO" id="GO:0000045">
    <property type="term" value="P:autophagosome assembly"/>
    <property type="evidence" value="ECO:0007669"/>
    <property type="project" value="TreeGrafter"/>
</dbReference>
<dbReference type="PROSITE" id="PS00107">
    <property type="entry name" value="PROTEIN_KINASE_ATP"/>
    <property type="match status" value="1"/>
</dbReference>
<dbReference type="GO" id="GO:0005829">
    <property type="term" value="C:cytosol"/>
    <property type="evidence" value="ECO:0007669"/>
    <property type="project" value="TreeGrafter"/>
</dbReference>
<keyword evidence="6 8" id="KW-0067">ATP-binding</keyword>
<protein>
    <recommendedName>
        <fullName evidence="9">Protein kinase domain-containing protein</fullName>
    </recommendedName>
</protein>
<sequence>MDLNQTRLIGDYILGPRIGRGSFAVVWRAKHRSSCLEVAVKEIDKKLLSPKVSDNLLKEISILSTINHPNIIRLFESIETEDKIFLVLEYCDGGDLAGYIQRHGKVTEAVARHFMRRLAAGLQALQEKHLIHRDLKPQGLCIAHILSYLQNLLLLSNDLTPQLKIGDFGFARSLTSSDLADTLCGSPLYMAPEIIQNKKYDAKADLWSVGAVLFQLVTGKPPFDGNSQYQLFQNILTSTELRFPQGALEELHPDCVDLCRSLLCQNPGTVYYGEIFVLVYAHMLVERLTFKEFFNHKFLEEPRLLLDAKSPLLPQMKSVVEQFDASASNTRSQMEHCLHSANRNAILTSTSEHDNITVLAKVHDSTSRNDSVHGIVPSIVHDRMGRSAYGSQSSLDQLRVADLMESLEKDYVIVNRHFSSMENFSYYLETSLQDSSTSKSSVQLPQKNNQDMVFAIQTEEFTGSSVSSAKDPQVHGSEPLAASCVPNILREVQGLPIPHPSIKLHFLNQYAQAIVELAQEKVSSSVCYAELFALLLSKTRWVINPDAHWGIWYHCKVYEQSCNCYCLQYDSGMFLESFSVELVVLAIWKKVLEICNHWVASNEGSELPESSSANESTFVHGGIDLIPPASGKMDFIEPSSACKWAEKSFILAFDRTEKLSHNLRDMDAAAEMPDAMELIFQEALAVATSGAVDEYMENKGGADVSYSKAMLLLHFIAEEATSLPLKPPFSLTSACRKRIQSYILNLQSHRSHFSMLQPIPE</sequence>
<evidence type="ECO:0000256" key="3">
    <source>
        <dbReference type="ARBA" id="ARBA00022679"/>
    </source>
</evidence>
<evidence type="ECO:0000256" key="7">
    <source>
        <dbReference type="ARBA" id="ARBA00058225"/>
    </source>
</evidence>
<dbReference type="GO" id="GO:0000407">
    <property type="term" value="C:phagophore assembly site"/>
    <property type="evidence" value="ECO:0007669"/>
    <property type="project" value="TreeGrafter"/>
</dbReference>
<dbReference type="Proteomes" id="UP000886885">
    <property type="component" value="Chromosome 2D"/>
</dbReference>
<dbReference type="InterPro" id="IPR045269">
    <property type="entry name" value="Atg1-like"/>
</dbReference>
<dbReference type="GO" id="GO:0005524">
    <property type="term" value="F:ATP binding"/>
    <property type="evidence" value="ECO:0007669"/>
    <property type="project" value="UniProtKB-UniRule"/>
</dbReference>
<feature type="binding site" evidence="8">
    <location>
        <position position="41"/>
    </location>
    <ligand>
        <name>ATP</name>
        <dbReference type="ChEBI" id="CHEBI:30616"/>
    </ligand>
</feature>
<gene>
    <name evidence="10" type="ORF">POTOM_010645</name>
</gene>
<name>A0A8X8ADM0_POPTO</name>
<dbReference type="InterPro" id="IPR017441">
    <property type="entry name" value="Protein_kinase_ATP_BS"/>
</dbReference>
<evidence type="ECO:0000313" key="10">
    <source>
        <dbReference type="EMBL" id="KAG6784931.1"/>
    </source>
</evidence>
<keyword evidence="3" id="KW-0808">Transferase</keyword>
<feature type="domain" description="Protein kinase" evidence="9">
    <location>
        <begin position="12"/>
        <end position="299"/>
    </location>
</feature>
<dbReference type="FunFam" id="1.10.510.10:FF:000571">
    <property type="entry name" value="Maternal embryonic leucine zipper kinase"/>
    <property type="match status" value="1"/>
</dbReference>
<evidence type="ECO:0000256" key="8">
    <source>
        <dbReference type="PROSITE-ProRule" id="PRU10141"/>
    </source>
</evidence>
<evidence type="ECO:0000256" key="4">
    <source>
        <dbReference type="ARBA" id="ARBA00022741"/>
    </source>
</evidence>
<dbReference type="GO" id="GO:0010506">
    <property type="term" value="P:regulation of autophagy"/>
    <property type="evidence" value="ECO:0007669"/>
    <property type="project" value="InterPro"/>
</dbReference>
<comment type="similarity">
    <text evidence="1">Belongs to the protein kinase superfamily. CAMK Ser/Thr protein kinase family. SNF1 subfamily.</text>
</comment>
<dbReference type="OrthoDB" id="346907at2759"/>
<dbReference type="EMBL" id="JAAWWB010000004">
    <property type="protein sequence ID" value="KAG6784931.1"/>
    <property type="molecule type" value="Genomic_DNA"/>
</dbReference>
<evidence type="ECO:0000313" key="11">
    <source>
        <dbReference type="Proteomes" id="UP000886885"/>
    </source>
</evidence>
<keyword evidence="4 8" id="KW-0547">Nucleotide-binding</keyword>
<dbReference type="Pfam" id="PF24497">
    <property type="entry name" value="MIT_ATG1"/>
    <property type="match status" value="2"/>
</dbReference>
<dbReference type="GO" id="GO:0004674">
    <property type="term" value="F:protein serine/threonine kinase activity"/>
    <property type="evidence" value="ECO:0007669"/>
    <property type="project" value="UniProtKB-KW"/>
</dbReference>
<evidence type="ECO:0000256" key="5">
    <source>
        <dbReference type="ARBA" id="ARBA00022777"/>
    </source>
</evidence>
<evidence type="ECO:0000256" key="1">
    <source>
        <dbReference type="ARBA" id="ARBA00006234"/>
    </source>
</evidence>